<sequence length="127" mass="14182">MTPSERLDATFAALADPTRRAILARLALGEASVLELAEPFAMSQPAVSKHLKVLERAGLVSRSRAAQRRPCRIEIDPLTEATDWLEEYRKLWEANFSRLDTLLEELKADAASQVSSVQPNDFTTKED</sequence>
<dbReference type="Gene3D" id="1.10.10.10">
    <property type="entry name" value="Winged helix-like DNA-binding domain superfamily/Winged helix DNA-binding domain"/>
    <property type="match status" value="1"/>
</dbReference>
<dbReference type="AlphaFoldDB" id="A0A0L8BRR8"/>
<organism evidence="2 3">
    <name type="scientific">Ensifer adhaerens</name>
    <name type="common">Sinorhizobium morelense</name>
    <dbReference type="NCBI Taxonomy" id="106592"/>
    <lineage>
        <taxon>Bacteria</taxon>
        <taxon>Pseudomonadati</taxon>
        <taxon>Pseudomonadota</taxon>
        <taxon>Alphaproteobacteria</taxon>
        <taxon>Hyphomicrobiales</taxon>
        <taxon>Rhizobiaceae</taxon>
        <taxon>Sinorhizobium/Ensifer group</taxon>
        <taxon>Ensifer</taxon>
    </lineage>
</organism>
<dbReference type="PANTHER" id="PTHR38600">
    <property type="entry name" value="TRANSCRIPTIONAL REGULATORY PROTEIN"/>
    <property type="match status" value="1"/>
</dbReference>
<name>A0A0L8BRR8_ENSAD</name>
<dbReference type="InterPro" id="IPR001845">
    <property type="entry name" value="HTH_ArsR_DNA-bd_dom"/>
</dbReference>
<dbReference type="PANTHER" id="PTHR38600:SF2">
    <property type="entry name" value="SLL0088 PROTEIN"/>
    <property type="match status" value="1"/>
</dbReference>
<gene>
    <name evidence="2" type="ORF">AC244_18555</name>
</gene>
<feature type="domain" description="HTH arsR-type" evidence="1">
    <location>
        <begin position="1"/>
        <end position="93"/>
    </location>
</feature>
<dbReference type="SUPFAM" id="SSF46785">
    <property type="entry name" value="Winged helix' DNA-binding domain"/>
    <property type="match status" value="1"/>
</dbReference>
<dbReference type="Pfam" id="PF12840">
    <property type="entry name" value="HTH_20"/>
    <property type="match status" value="1"/>
</dbReference>
<dbReference type="InterPro" id="IPR011991">
    <property type="entry name" value="ArsR-like_HTH"/>
</dbReference>
<dbReference type="EMBL" id="LGAP01000012">
    <property type="protein sequence ID" value="KOF17204.1"/>
    <property type="molecule type" value="Genomic_DNA"/>
</dbReference>
<evidence type="ECO:0000259" key="1">
    <source>
        <dbReference type="PROSITE" id="PS50987"/>
    </source>
</evidence>
<dbReference type="InterPro" id="IPR036390">
    <property type="entry name" value="WH_DNA-bd_sf"/>
</dbReference>
<dbReference type="RefSeq" id="WP_053250287.1">
    <property type="nucleotide sequence ID" value="NZ_LGAP01000012.1"/>
</dbReference>
<dbReference type="PRINTS" id="PR00778">
    <property type="entry name" value="HTHARSR"/>
</dbReference>
<dbReference type="PROSITE" id="PS50987">
    <property type="entry name" value="HTH_ARSR_2"/>
    <property type="match status" value="1"/>
</dbReference>
<accession>A0A0L8BRR8</accession>
<dbReference type="InterPro" id="IPR036388">
    <property type="entry name" value="WH-like_DNA-bd_sf"/>
</dbReference>
<reference evidence="3" key="1">
    <citation type="submission" date="2015-07" db="EMBL/GenBank/DDBJ databases">
        <title>Whole genome sequence of an Ensifer adhaerens strain isolated from a cave pool in the Wind Cave National Park.</title>
        <authorList>
            <person name="Eng W.W.H."/>
            <person name="Gan H.M."/>
            <person name="Barton H.A."/>
            <person name="Savka M.A."/>
        </authorList>
    </citation>
    <scope>NUCLEOTIDE SEQUENCE [LARGE SCALE GENOMIC DNA]</scope>
    <source>
        <strain evidence="3">SD006</strain>
    </source>
</reference>
<evidence type="ECO:0000313" key="2">
    <source>
        <dbReference type="EMBL" id="KOF17204.1"/>
    </source>
</evidence>
<dbReference type="GO" id="GO:0003700">
    <property type="term" value="F:DNA-binding transcription factor activity"/>
    <property type="evidence" value="ECO:0007669"/>
    <property type="project" value="InterPro"/>
</dbReference>
<protein>
    <submittedName>
        <fullName evidence="2">ArsR family transcriptional regulator</fullName>
    </submittedName>
</protein>
<proteinExistence type="predicted"/>
<dbReference type="CDD" id="cd00090">
    <property type="entry name" value="HTH_ARSR"/>
    <property type="match status" value="1"/>
</dbReference>
<comment type="caution">
    <text evidence="2">The sequence shown here is derived from an EMBL/GenBank/DDBJ whole genome shotgun (WGS) entry which is preliminary data.</text>
</comment>
<dbReference type="SMART" id="SM00418">
    <property type="entry name" value="HTH_ARSR"/>
    <property type="match status" value="1"/>
</dbReference>
<dbReference type="NCBIfam" id="NF033788">
    <property type="entry name" value="HTH_metalloreg"/>
    <property type="match status" value="1"/>
</dbReference>
<dbReference type="Proteomes" id="UP000037425">
    <property type="component" value="Unassembled WGS sequence"/>
</dbReference>
<dbReference type="PATRIC" id="fig|106592.7.peg.1509"/>
<evidence type="ECO:0000313" key="3">
    <source>
        <dbReference type="Proteomes" id="UP000037425"/>
    </source>
</evidence>
<dbReference type="OrthoDB" id="9790747at2"/>